<comment type="subcellular location">
    <subcellularLocation>
        <location evidence="1 9">Nucleus</location>
    </subcellularLocation>
</comment>
<dbReference type="InterPro" id="IPR027417">
    <property type="entry name" value="P-loop_NTPase"/>
</dbReference>
<dbReference type="InterPro" id="IPR001650">
    <property type="entry name" value="Helicase_C-like"/>
</dbReference>
<reference evidence="13 14" key="1">
    <citation type="journal article" date="2015" name="Fungal Genet. Biol.">
        <title>Evolution of novel wood decay mechanisms in Agaricales revealed by the genome sequences of Fistulina hepatica and Cylindrobasidium torrendii.</title>
        <authorList>
            <person name="Floudas D."/>
            <person name="Held B.W."/>
            <person name="Riley R."/>
            <person name="Nagy L.G."/>
            <person name="Koehler G."/>
            <person name="Ransdell A.S."/>
            <person name="Younus H."/>
            <person name="Chow J."/>
            <person name="Chiniquy J."/>
            <person name="Lipzen A."/>
            <person name="Tritt A."/>
            <person name="Sun H."/>
            <person name="Haridas S."/>
            <person name="LaButti K."/>
            <person name="Ohm R.A."/>
            <person name="Kues U."/>
            <person name="Blanchette R.A."/>
            <person name="Grigoriev I.V."/>
            <person name="Minto R.E."/>
            <person name="Hibbett D.S."/>
        </authorList>
    </citation>
    <scope>NUCLEOTIDE SEQUENCE [LARGE SCALE GENOMIC DNA]</scope>
    <source>
        <strain evidence="13 14">FP15055 ss-10</strain>
    </source>
</reference>
<comment type="similarity">
    <text evidence="2 9">Belongs to the DEAD box helicase family. DEAH subfamily. FANCM sub-subfamily.</text>
</comment>
<dbReference type="InterPro" id="IPR044749">
    <property type="entry name" value="FANCM_DEXDc"/>
</dbReference>
<dbReference type="PANTHER" id="PTHR14025">
    <property type="entry name" value="FANCONI ANEMIA GROUP M FANCM FAMILY MEMBER"/>
    <property type="match status" value="1"/>
</dbReference>
<organism evidence="13 14">
    <name type="scientific">Cylindrobasidium torrendii FP15055 ss-10</name>
    <dbReference type="NCBI Taxonomy" id="1314674"/>
    <lineage>
        <taxon>Eukaryota</taxon>
        <taxon>Fungi</taxon>
        <taxon>Dikarya</taxon>
        <taxon>Basidiomycota</taxon>
        <taxon>Agaricomycotina</taxon>
        <taxon>Agaricomycetes</taxon>
        <taxon>Agaricomycetidae</taxon>
        <taxon>Agaricales</taxon>
        <taxon>Marasmiineae</taxon>
        <taxon>Physalacriaceae</taxon>
        <taxon>Cylindrobasidium</taxon>
    </lineage>
</organism>
<evidence type="ECO:0000256" key="9">
    <source>
        <dbReference type="RuleBase" id="RU367027"/>
    </source>
</evidence>
<feature type="domain" description="Helicase C-terminal" evidence="12">
    <location>
        <begin position="367"/>
        <end position="535"/>
    </location>
</feature>
<dbReference type="SMART" id="SM00490">
    <property type="entry name" value="HELICc"/>
    <property type="match status" value="1"/>
</dbReference>
<evidence type="ECO:0000256" key="10">
    <source>
        <dbReference type="SAM" id="Coils"/>
    </source>
</evidence>
<dbReference type="EC" id="3.6.4.12" evidence="9"/>
<dbReference type="GO" id="GO:0043138">
    <property type="term" value="F:3'-5' DNA helicase activity"/>
    <property type="evidence" value="ECO:0007669"/>
    <property type="project" value="InterPro"/>
</dbReference>
<dbReference type="InterPro" id="IPR014001">
    <property type="entry name" value="Helicase_ATP-bd"/>
</dbReference>
<dbReference type="AlphaFoldDB" id="A0A0D7BGF0"/>
<dbReference type="PROSITE" id="PS51194">
    <property type="entry name" value="HELICASE_CTER"/>
    <property type="match status" value="1"/>
</dbReference>
<dbReference type="GO" id="GO:0045003">
    <property type="term" value="P:double-strand break repair via synthesis-dependent strand annealing"/>
    <property type="evidence" value="ECO:0007669"/>
    <property type="project" value="TreeGrafter"/>
</dbReference>
<dbReference type="Proteomes" id="UP000054007">
    <property type="component" value="Unassembled WGS sequence"/>
</dbReference>
<dbReference type="PANTHER" id="PTHR14025:SF20">
    <property type="entry name" value="FANCONI ANEMIA GROUP M PROTEIN"/>
    <property type="match status" value="1"/>
</dbReference>
<evidence type="ECO:0000256" key="1">
    <source>
        <dbReference type="ARBA" id="ARBA00004123"/>
    </source>
</evidence>
<dbReference type="CDD" id="cd18801">
    <property type="entry name" value="SF2_C_FANCM_Hef"/>
    <property type="match status" value="1"/>
</dbReference>
<dbReference type="Gene3D" id="3.40.50.300">
    <property type="entry name" value="P-loop containing nucleotide triphosphate hydrolases"/>
    <property type="match status" value="2"/>
</dbReference>
<evidence type="ECO:0000256" key="7">
    <source>
        <dbReference type="ARBA" id="ARBA00023242"/>
    </source>
</evidence>
<keyword evidence="5" id="KW-0347">Helicase</keyword>
<evidence type="ECO:0000313" key="14">
    <source>
        <dbReference type="Proteomes" id="UP000054007"/>
    </source>
</evidence>
<dbReference type="PROSITE" id="PS51192">
    <property type="entry name" value="HELICASE_ATP_BIND_1"/>
    <property type="match status" value="1"/>
</dbReference>
<evidence type="ECO:0000256" key="6">
    <source>
        <dbReference type="ARBA" id="ARBA00022840"/>
    </source>
</evidence>
<dbReference type="CDD" id="cd18033">
    <property type="entry name" value="DEXDc_FANCM"/>
    <property type="match status" value="1"/>
</dbReference>
<comment type="function">
    <text evidence="9">ATP-dependent DNA helicase involved in DNA damage repair by homologous recombination and in genome maintenance. Capable of unwinding D-loops. Plays a role in limiting crossover recombinants during mitotic DNA double-strand break (DSB) repair. Component of a FANCM-MHF complex which promotes gene conversion at blocked replication forks, probably by reversal of the stalled fork.</text>
</comment>
<dbReference type="EMBL" id="KN880480">
    <property type="protein sequence ID" value="KIY69633.1"/>
    <property type="molecule type" value="Genomic_DNA"/>
</dbReference>
<dbReference type="GO" id="GO:0000400">
    <property type="term" value="F:four-way junction DNA binding"/>
    <property type="evidence" value="ECO:0007669"/>
    <property type="project" value="TreeGrafter"/>
</dbReference>
<protein>
    <recommendedName>
        <fullName evidence="9">ATP-dependent DNA helicase</fullName>
        <ecNumber evidence="9">3.6.4.12</ecNumber>
    </recommendedName>
</protein>
<dbReference type="CDD" id="cd12091">
    <property type="entry name" value="FANCM_ID"/>
    <property type="match status" value="1"/>
</dbReference>
<dbReference type="Pfam" id="PF00271">
    <property type="entry name" value="Helicase_C"/>
    <property type="match status" value="1"/>
</dbReference>
<evidence type="ECO:0000259" key="12">
    <source>
        <dbReference type="PROSITE" id="PS51194"/>
    </source>
</evidence>
<dbReference type="GO" id="GO:0005524">
    <property type="term" value="F:ATP binding"/>
    <property type="evidence" value="ECO:0007669"/>
    <property type="project" value="UniProtKB-UniRule"/>
</dbReference>
<feature type="non-terminal residue" evidence="13">
    <location>
        <position position="556"/>
    </location>
</feature>
<dbReference type="GO" id="GO:0036297">
    <property type="term" value="P:interstrand cross-link repair"/>
    <property type="evidence" value="ECO:0007669"/>
    <property type="project" value="UniProtKB-ARBA"/>
</dbReference>
<feature type="coiled-coil region" evidence="10">
    <location>
        <begin position="498"/>
        <end position="525"/>
    </location>
</feature>
<keyword evidence="4 13" id="KW-0378">Hydrolase</keyword>
<evidence type="ECO:0000256" key="3">
    <source>
        <dbReference type="ARBA" id="ARBA00022741"/>
    </source>
</evidence>
<dbReference type="GO" id="GO:0016887">
    <property type="term" value="F:ATP hydrolysis activity"/>
    <property type="evidence" value="ECO:0007669"/>
    <property type="project" value="RHEA"/>
</dbReference>
<sequence length="556" mass="62853">MKLKPDLLEAKHLIYPRNKERRDYQFNIVRHCLFENTIVALPTGLGKTFIAGVVMLNYYNWFPEGKIVFVAPTRPLVSQQIEASHQVCGIPGTSAVELTGQNPVTMRARAWKEMRVFYMTPQTLYNDLVSKTCDATDIVLIVFDEAHKATGDYAYNQVMRYMMAHNPFFRVLALSATPGANAEATQRLIDGLHIDRIEIRDENSLDLKQYIHEKARLKEVKQHVIQMTGDVCVIRDLLEKVMEPLQQAGILFGNPNLRTLHPYALQSKMGNLPAAQRYLSVGLTILATLTRIMGYLLEGTVKMCCRAIGDIVDGGDDAPKSTKGKKGDTLRSKPAFQELVKKLNELKKTGLPLHPKMEMLQALILQHLTQTLPNDPEDAPASTRVMVFATNRDCVEEIVETLNEQKPMIRAHRFIGQGSDKQGGRGMTQKEQLDVISRFKADEFNVLVATCIGEEGLDIGEVDLIVCYDAQKTPIRMLQRLGRTGRKRAGRVDVLLAEGREELNLDKAKDQYKEVQRNITRGKDLEFYGDVERLIPAHIKPEVIEKVMDIVPYVRE</sequence>
<dbReference type="GO" id="GO:0005634">
    <property type="term" value="C:nucleus"/>
    <property type="evidence" value="ECO:0007669"/>
    <property type="project" value="UniProtKB-SubCell"/>
</dbReference>
<dbReference type="STRING" id="1314674.A0A0D7BGF0"/>
<proteinExistence type="inferred from homology"/>
<dbReference type="SMART" id="SM00487">
    <property type="entry name" value="DEXDc"/>
    <property type="match status" value="1"/>
</dbReference>
<comment type="subunit">
    <text evidence="9">Interacts with the MHF histone-fold complex to form the FANCM-MHF complex.</text>
</comment>
<name>A0A0D7BGF0_9AGAR</name>
<evidence type="ECO:0000256" key="8">
    <source>
        <dbReference type="ARBA" id="ARBA00047995"/>
    </source>
</evidence>
<feature type="domain" description="Helicase ATP-binding" evidence="11">
    <location>
        <begin position="28"/>
        <end position="196"/>
    </location>
</feature>
<dbReference type="SUPFAM" id="SSF52540">
    <property type="entry name" value="P-loop containing nucleoside triphosphate hydrolases"/>
    <property type="match status" value="1"/>
</dbReference>
<dbReference type="InterPro" id="IPR039686">
    <property type="entry name" value="FANCM/Mph1-like_ID"/>
</dbReference>
<dbReference type="GO" id="GO:0009378">
    <property type="term" value="F:four-way junction helicase activity"/>
    <property type="evidence" value="ECO:0007669"/>
    <property type="project" value="TreeGrafter"/>
</dbReference>
<keyword evidence="6" id="KW-0067">ATP-binding</keyword>
<evidence type="ECO:0000256" key="4">
    <source>
        <dbReference type="ARBA" id="ARBA00022801"/>
    </source>
</evidence>
<evidence type="ECO:0000313" key="13">
    <source>
        <dbReference type="EMBL" id="KIY69633.1"/>
    </source>
</evidence>
<evidence type="ECO:0000256" key="2">
    <source>
        <dbReference type="ARBA" id="ARBA00009889"/>
    </source>
</evidence>
<dbReference type="OrthoDB" id="164902at2759"/>
<gene>
    <name evidence="13" type="ORF">CYLTODRAFT_338559</name>
</gene>
<comment type="catalytic activity">
    <reaction evidence="8 9">
        <text>ATP + H2O = ADP + phosphate + H(+)</text>
        <dbReference type="Rhea" id="RHEA:13065"/>
        <dbReference type="ChEBI" id="CHEBI:15377"/>
        <dbReference type="ChEBI" id="CHEBI:15378"/>
        <dbReference type="ChEBI" id="CHEBI:30616"/>
        <dbReference type="ChEBI" id="CHEBI:43474"/>
        <dbReference type="ChEBI" id="CHEBI:456216"/>
        <dbReference type="EC" id="3.6.4.12"/>
    </reaction>
</comment>
<evidence type="ECO:0000259" key="11">
    <source>
        <dbReference type="PROSITE" id="PS51192"/>
    </source>
</evidence>
<dbReference type="InterPro" id="IPR011545">
    <property type="entry name" value="DEAD/DEAH_box_helicase_dom"/>
</dbReference>
<dbReference type="FunFam" id="3.40.50.300:FF:000861">
    <property type="entry name" value="Fanconi anemia, complementation group M"/>
    <property type="match status" value="1"/>
</dbReference>
<dbReference type="Pfam" id="PF00270">
    <property type="entry name" value="DEAD"/>
    <property type="match status" value="1"/>
</dbReference>
<keyword evidence="3" id="KW-0547">Nucleotide-binding</keyword>
<keyword evidence="7" id="KW-0539">Nucleus</keyword>
<keyword evidence="10" id="KW-0175">Coiled coil</keyword>
<accession>A0A0D7BGF0</accession>
<keyword evidence="14" id="KW-1185">Reference proteome</keyword>
<evidence type="ECO:0000256" key="5">
    <source>
        <dbReference type="ARBA" id="ARBA00022806"/>
    </source>
</evidence>